<dbReference type="PANTHER" id="PTHR36923:SF3">
    <property type="entry name" value="FERREDOXIN"/>
    <property type="match status" value="1"/>
</dbReference>
<feature type="domain" description="4Fe-4S ferredoxin-type" evidence="8">
    <location>
        <begin position="3"/>
        <end position="31"/>
    </location>
</feature>
<dbReference type="InterPro" id="IPR017896">
    <property type="entry name" value="4Fe4S_Fe-S-bd"/>
</dbReference>
<sequence length="64" mass="7179">MSRRLYLDEDCCVGCGTCAELCPEVFEMDEENEKARLVKPEGGDEDCIEEAIASCPEECIGWEE</sequence>
<dbReference type="PANTHER" id="PTHR36923">
    <property type="entry name" value="FERREDOXIN"/>
    <property type="match status" value="1"/>
</dbReference>
<accession>A0A1I4S395</accession>
<evidence type="ECO:0000256" key="5">
    <source>
        <dbReference type="ARBA" id="ARBA00023004"/>
    </source>
</evidence>
<dbReference type="GO" id="GO:0051536">
    <property type="term" value="F:iron-sulfur cluster binding"/>
    <property type="evidence" value="ECO:0007669"/>
    <property type="project" value="UniProtKB-KW"/>
</dbReference>
<keyword evidence="10" id="KW-1185">Reference proteome</keyword>
<keyword evidence="3 7" id="KW-0479">Metal-binding</keyword>
<dbReference type="OrthoDB" id="9803319at2"/>
<name>A0A1I4S395_9BACT</name>
<dbReference type="Proteomes" id="UP000199611">
    <property type="component" value="Unassembled WGS sequence"/>
</dbReference>
<dbReference type="Gene3D" id="3.30.70.20">
    <property type="match status" value="1"/>
</dbReference>
<evidence type="ECO:0000256" key="4">
    <source>
        <dbReference type="ARBA" id="ARBA00022982"/>
    </source>
</evidence>
<dbReference type="STRING" id="39841.SAMN05660836_00722"/>
<keyword evidence="5 7" id="KW-0408">Iron</keyword>
<evidence type="ECO:0000256" key="7">
    <source>
        <dbReference type="RuleBase" id="RU368020"/>
    </source>
</evidence>
<protein>
    <recommendedName>
        <fullName evidence="7">Ferredoxin</fullName>
    </recommendedName>
</protein>
<dbReference type="GO" id="GO:0009055">
    <property type="term" value="F:electron transfer activity"/>
    <property type="evidence" value="ECO:0007669"/>
    <property type="project" value="UniProtKB-UniRule"/>
</dbReference>
<evidence type="ECO:0000256" key="6">
    <source>
        <dbReference type="ARBA" id="ARBA00023014"/>
    </source>
</evidence>
<dbReference type="Pfam" id="PF13370">
    <property type="entry name" value="Fer4_13"/>
    <property type="match status" value="1"/>
</dbReference>
<comment type="function">
    <text evidence="1 7">Ferredoxins are iron-sulfur proteins that transfer electrons in a wide variety of metabolic reactions.</text>
</comment>
<proteinExistence type="predicted"/>
<keyword evidence="6 7" id="KW-0411">Iron-sulfur</keyword>
<dbReference type="PROSITE" id="PS51379">
    <property type="entry name" value="4FE4S_FER_2"/>
    <property type="match status" value="1"/>
</dbReference>
<dbReference type="InterPro" id="IPR017900">
    <property type="entry name" value="4Fe4S_Fe_S_CS"/>
</dbReference>
<keyword evidence="2 7" id="KW-0813">Transport</keyword>
<evidence type="ECO:0000313" key="9">
    <source>
        <dbReference type="EMBL" id="SFM58871.1"/>
    </source>
</evidence>
<evidence type="ECO:0000256" key="3">
    <source>
        <dbReference type="ARBA" id="ARBA00022723"/>
    </source>
</evidence>
<reference evidence="9 10" key="1">
    <citation type="submission" date="2016-10" db="EMBL/GenBank/DDBJ databases">
        <authorList>
            <person name="de Groot N.N."/>
        </authorList>
    </citation>
    <scope>NUCLEOTIDE SEQUENCE [LARGE SCALE GENOMIC DNA]</scope>
    <source>
        <strain evidence="9 10">DSM 9990</strain>
    </source>
</reference>
<dbReference type="SUPFAM" id="SSF54862">
    <property type="entry name" value="4Fe-4S ferredoxins"/>
    <property type="match status" value="1"/>
</dbReference>
<dbReference type="EMBL" id="FOUU01000002">
    <property type="protein sequence ID" value="SFM58871.1"/>
    <property type="molecule type" value="Genomic_DNA"/>
</dbReference>
<dbReference type="InterPro" id="IPR051269">
    <property type="entry name" value="Fe-S_cluster_ET"/>
</dbReference>
<dbReference type="RefSeq" id="WP_093393559.1">
    <property type="nucleotide sequence ID" value="NZ_FOUU01000002.1"/>
</dbReference>
<dbReference type="PROSITE" id="PS00198">
    <property type="entry name" value="4FE4S_FER_1"/>
    <property type="match status" value="1"/>
</dbReference>
<evidence type="ECO:0000256" key="1">
    <source>
        <dbReference type="ARBA" id="ARBA00003532"/>
    </source>
</evidence>
<dbReference type="InterPro" id="IPR001080">
    <property type="entry name" value="3Fe4S_ferredoxin"/>
</dbReference>
<keyword evidence="4 7" id="KW-0249">Electron transport</keyword>
<dbReference type="GO" id="GO:0005506">
    <property type="term" value="F:iron ion binding"/>
    <property type="evidence" value="ECO:0007669"/>
    <property type="project" value="UniProtKB-UniRule"/>
</dbReference>
<evidence type="ECO:0000256" key="2">
    <source>
        <dbReference type="ARBA" id="ARBA00022448"/>
    </source>
</evidence>
<dbReference type="PRINTS" id="PR00352">
    <property type="entry name" value="3FE4SFRDOXIN"/>
</dbReference>
<evidence type="ECO:0000259" key="8">
    <source>
        <dbReference type="PROSITE" id="PS51379"/>
    </source>
</evidence>
<gene>
    <name evidence="9" type="ORF">SAMN05660836_00722</name>
</gene>
<evidence type="ECO:0000313" key="10">
    <source>
        <dbReference type="Proteomes" id="UP000199611"/>
    </source>
</evidence>
<organism evidence="9 10">
    <name type="scientific">Thermodesulforhabdus norvegica</name>
    <dbReference type="NCBI Taxonomy" id="39841"/>
    <lineage>
        <taxon>Bacteria</taxon>
        <taxon>Pseudomonadati</taxon>
        <taxon>Thermodesulfobacteriota</taxon>
        <taxon>Syntrophobacteria</taxon>
        <taxon>Syntrophobacterales</taxon>
        <taxon>Thermodesulforhabdaceae</taxon>
        <taxon>Thermodesulforhabdus</taxon>
    </lineage>
</organism>
<dbReference type="AlphaFoldDB" id="A0A1I4S395"/>